<dbReference type="EMBL" id="BOPB01000010">
    <property type="protein sequence ID" value="GIJ21605.1"/>
    <property type="molecule type" value="Genomic_DNA"/>
</dbReference>
<evidence type="ECO:0000313" key="3">
    <source>
        <dbReference type="Proteomes" id="UP000643165"/>
    </source>
</evidence>
<evidence type="ECO:0000313" key="2">
    <source>
        <dbReference type="EMBL" id="GIJ21605.1"/>
    </source>
</evidence>
<dbReference type="SUPFAM" id="SSF47413">
    <property type="entry name" value="lambda repressor-like DNA-binding domains"/>
    <property type="match status" value="1"/>
</dbReference>
<protein>
    <recommendedName>
        <fullName evidence="1">HTH cro/C1-type domain-containing protein</fullName>
    </recommendedName>
</protein>
<dbReference type="Pfam" id="PF01381">
    <property type="entry name" value="HTH_3"/>
    <property type="match status" value="1"/>
</dbReference>
<dbReference type="CDD" id="cd00093">
    <property type="entry name" value="HTH_XRE"/>
    <property type="match status" value="1"/>
</dbReference>
<comment type="caution">
    <text evidence="2">The sequence shown here is derived from an EMBL/GenBank/DDBJ whole genome shotgun (WGS) entry which is preliminary data.</text>
</comment>
<keyword evidence="3" id="KW-1185">Reference proteome</keyword>
<name>A0ABQ4IUX8_9ACTN</name>
<accession>A0ABQ4IUX8</accession>
<feature type="domain" description="HTH cro/C1-type" evidence="1">
    <location>
        <begin position="20"/>
        <end position="51"/>
    </location>
</feature>
<reference evidence="2 3" key="1">
    <citation type="submission" date="2021-01" db="EMBL/GenBank/DDBJ databases">
        <title>Whole genome shotgun sequence of Verrucosispora lutea NBRC 106530.</title>
        <authorList>
            <person name="Komaki H."/>
            <person name="Tamura T."/>
        </authorList>
    </citation>
    <scope>NUCLEOTIDE SEQUENCE [LARGE SCALE GENOMIC DNA]</scope>
    <source>
        <strain evidence="2 3">NBRC 106530</strain>
    </source>
</reference>
<dbReference type="InterPro" id="IPR001387">
    <property type="entry name" value="Cro/C1-type_HTH"/>
</dbReference>
<dbReference type="Proteomes" id="UP000643165">
    <property type="component" value="Unassembled WGS sequence"/>
</dbReference>
<evidence type="ECO:0000259" key="1">
    <source>
        <dbReference type="PROSITE" id="PS50943"/>
    </source>
</evidence>
<dbReference type="InterPro" id="IPR010982">
    <property type="entry name" value="Lambda_DNA-bd_dom_sf"/>
</dbReference>
<proteinExistence type="predicted"/>
<dbReference type="Gene3D" id="1.10.260.40">
    <property type="entry name" value="lambda repressor-like DNA-binding domains"/>
    <property type="match status" value="1"/>
</dbReference>
<organism evidence="2 3">
    <name type="scientific">Micromonospora lutea</name>
    <dbReference type="NCBI Taxonomy" id="419825"/>
    <lineage>
        <taxon>Bacteria</taxon>
        <taxon>Bacillati</taxon>
        <taxon>Actinomycetota</taxon>
        <taxon>Actinomycetes</taxon>
        <taxon>Micromonosporales</taxon>
        <taxon>Micromonosporaceae</taxon>
        <taxon>Micromonospora</taxon>
    </lineage>
</organism>
<dbReference type="SMART" id="SM00530">
    <property type="entry name" value="HTH_XRE"/>
    <property type="match status" value="1"/>
</dbReference>
<sequence>MGSAEVSPQMAFARFVRRAIDDAREERGWTVTELAAHTGVGRSTVFRWLAGDWQDYPELAKVRGFCAALDLPVAAAFRALGLPDAGSGSWRRGDDGPVEADVRVILQRLADPAVPAEEKHHIRDLLRYLARRPIRRPADPAATPMRRTAG</sequence>
<dbReference type="RefSeq" id="WP_203997326.1">
    <property type="nucleotide sequence ID" value="NZ_BOPB01000010.1"/>
</dbReference>
<gene>
    <name evidence="2" type="ORF">Vlu01_22290</name>
</gene>
<dbReference type="PROSITE" id="PS50943">
    <property type="entry name" value="HTH_CROC1"/>
    <property type="match status" value="1"/>
</dbReference>